<dbReference type="PANTHER" id="PTHR48051">
    <property type="match status" value="1"/>
</dbReference>
<evidence type="ECO:0000313" key="4">
    <source>
        <dbReference type="Proteomes" id="UP001642483"/>
    </source>
</evidence>
<dbReference type="EMBL" id="CAWYQH010000130">
    <property type="protein sequence ID" value="CAK8693282.1"/>
    <property type="molecule type" value="Genomic_DNA"/>
</dbReference>
<dbReference type="SUPFAM" id="SSF52047">
    <property type="entry name" value="RNI-like"/>
    <property type="match status" value="1"/>
</dbReference>
<organism evidence="3 4">
    <name type="scientific">Clavelina lepadiformis</name>
    <name type="common">Light-bulb sea squirt</name>
    <name type="synonym">Ascidia lepadiformis</name>
    <dbReference type="NCBI Taxonomy" id="159417"/>
    <lineage>
        <taxon>Eukaryota</taxon>
        <taxon>Metazoa</taxon>
        <taxon>Chordata</taxon>
        <taxon>Tunicata</taxon>
        <taxon>Ascidiacea</taxon>
        <taxon>Aplousobranchia</taxon>
        <taxon>Clavelinidae</taxon>
        <taxon>Clavelina</taxon>
    </lineage>
</organism>
<evidence type="ECO:0000256" key="1">
    <source>
        <dbReference type="ARBA" id="ARBA00022614"/>
    </source>
</evidence>
<proteinExistence type="predicted"/>
<keyword evidence="2" id="KW-0677">Repeat</keyword>
<dbReference type="Proteomes" id="UP001642483">
    <property type="component" value="Unassembled WGS sequence"/>
</dbReference>
<reference evidence="3 4" key="1">
    <citation type="submission" date="2024-02" db="EMBL/GenBank/DDBJ databases">
        <authorList>
            <person name="Daric V."/>
            <person name="Darras S."/>
        </authorList>
    </citation>
    <scope>NUCLEOTIDE SEQUENCE [LARGE SCALE GENOMIC DNA]</scope>
</reference>
<dbReference type="PANTHER" id="PTHR48051:SF1">
    <property type="entry name" value="RAS SUPPRESSOR PROTEIN 1"/>
    <property type="match status" value="1"/>
</dbReference>
<protein>
    <recommendedName>
        <fullName evidence="5">Leucine-rich repeat-containing protein 57</fullName>
    </recommendedName>
</protein>
<dbReference type="PRINTS" id="PR00019">
    <property type="entry name" value="LEURICHRPT"/>
</dbReference>
<evidence type="ECO:0000256" key="2">
    <source>
        <dbReference type="ARBA" id="ARBA00022737"/>
    </source>
</evidence>
<dbReference type="Gene3D" id="3.80.10.10">
    <property type="entry name" value="Ribonuclease Inhibitor"/>
    <property type="match status" value="1"/>
</dbReference>
<keyword evidence="4" id="KW-1185">Reference proteome</keyword>
<dbReference type="SMART" id="SM00364">
    <property type="entry name" value="LRR_BAC"/>
    <property type="match status" value="4"/>
</dbReference>
<evidence type="ECO:0000313" key="3">
    <source>
        <dbReference type="EMBL" id="CAK8693282.1"/>
    </source>
</evidence>
<gene>
    <name evidence="3" type="ORF">CVLEPA_LOCUS26581</name>
</gene>
<sequence length="237" mass="26503">MGNSLKSHIEHAEKTGVCQLSSMNLAQFPAELLRLAKNLRMLDVSNNKIPSLPESIGNFSILKSLNLNHNRLQVLCPGLSKLKKLETLTISNNRLVQLPPDIHHCAALRTLVLSGNKLKTFPSQLSRLKHLDMLDLSQNSLSGLPENFQGLHVVELNLNRNQISVLPPSLAQCSRLKVLRFQENCVTLEGVSSTILAHSNVSLLAYDGNLFSQKDFQSIEGYDKYMERFTATKKKFD</sequence>
<dbReference type="InterPro" id="IPR032675">
    <property type="entry name" value="LRR_dom_sf"/>
</dbReference>
<accession>A0ABP0GNS0</accession>
<dbReference type="InterPro" id="IPR003591">
    <property type="entry name" value="Leu-rich_rpt_typical-subtyp"/>
</dbReference>
<dbReference type="Pfam" id="PF13855">
    <property type="entry name" value="LRR_8"/>
    <property type="match status" value="2"/>
</dbReference>
<comment type="caution">
    <text evidence="3">The sequence shown here is derived from an EMBL/GenBank/DDBJ whole genome shotgun (WGS) entry which is preliminary data.</text>
</comment>
<dbReference type="InterPro" id="IPR050216">
    <property type="entry name" value="LRR_domain-containing"/>
</dbReference>
<name>A0ABP0GNS0_CLALP</name>
<dbReference type="InterPro" id="IPR001611">
    <property type="entry name" value="Leu-rich_rpt"/>
</dbReference>
<dbReference type="Pfam" id="PF00560">
    <property type="entry name" value="LRR_1"/>
    <property type="match status" value="1"/>
</dbReference>
<keyword evidence="1" id="KW-0433">Leucine-rich repeat</keyword>
<dbReference type="PROSITE" id="PS51450">
    <property type="entry name" value="LRR"/>
    <property type="match status" value="3"/>
</dbReference>
<evidence type="ECO:0008006" key="5">
    <source>
        <dbReference type="Google" id="ProtNLM"/>
    </source>
</evidence>
<dbReference type="SMART" id="SM00369">
    <property type="entry name" value="LRR_TYP"/>
    <property type="match status" value="6"/>
</dbReference>